<evidence type="ECO:0000256" key="2">
    <source>
        <dbReference type="SAM" id="Phobius"/>
    </source>
</evidence>
<keyword evidence="2" id="KW-0472">Membrane</keyword>
<gene>
    <name evidence="3" type="ordered locus">Achl_3977</name>
</gene>
<reference evidence="3" key="1">
    <citation type="submission" date="2009-01" db="EMBL/GenBank/DDBJ databases">
        <title>Complete sequence of plasmid1 of Arthrobacter chlorophenolicus A6.</title>
        <authorList>
            <consortium name="US DOE Joint Genome Institute"/>
            <person name="Lucas S."/>
            <person name="Copeland A."/>
            <person name="Lapidus A."/>
            <person name="Glavina del Rio T."/>
            <person name="Tice H."/>
            <person name="Bruce D."/>
            <person name="Goodwin L."/>
            <person name="Pitluck S."/>
            <person name="Goltsman E."/>
            <person name="Clum A."/>
            <person name="Larimer F."/>
            <person name="Land M."/>
            <person name="Hauser L."/>
            <person name="Kyrpides N."/>
            <person name="Mikhailova N."/>
            <person name="Jansson J."/>
            <person name="Richardson P."/>
        </authorList>
    </citation>
    <scope>NUCLEOTIDE SEQUENCE [LARGE SCALE GENOMIC DNA]</scope>
    <source>
        <strain evidence="3">A6</strain>
        <plasmid evidence="3">pACHL01</plasmid>
    </source>
</reference>
<sequence>MEYLFAFLGLIVVMVVVYLLNAYWQRKHRLTRPPRHLGEPQSQRGRVYKDPPPTNHNADPYSGSP</sequence>
<evidence type="ECO:0000256" key="1">
    <source>
        <dbReference type="SAM" id="MobiDB-lite"/>
    </source>
</evidence>
<feature type="region of interest" description="Disordered" evidence="1">
    <location>
        <begin position="31"/>
        <end position="65"/>
    </location>
</feature>
<organism evidence="3 4">
    <name type="scientific">Pseudarthrobacter chlorophenolicus (strain ATCC 700700 / DSM 12829 / CIP 107037 / JCM 12360 / KCTC 9906 / NCIMB 13794 / A6)</name>
    <name type="common">Arthrobacter chlorophenolicus</name>
    <dbReference type="NCBI Taxonomy" id="452863"/>
    <lineage>
        <taxon>Bacteria</taxon>
        <taxon>Bacillati</taxon>
        <taxon>Actinomycetota</taxon>
        <taxon>Actinomycetes</taxon>
        <taxon>Micrococcales</taxon>
        <taxon>Micrococcaceae</taxon>
        <taxon>Pseudarthrobacter</taxon>
    </lineage>
</organism>
<geneLocation type="plasmid" evidence="3 4">
    <name>pACHL01</name>
</geneLocation>
<name>B8HHN1_PSECP</name>
<dbReference type="KEGG" id="ach:Achl_3977"/>
<dbReference type="Proteomes" id="UP000002505">
    <property type="component" value="Plasmid pACHL01"/>
</dbReference>
<keyword evidence="3" id="KW-0614">Plasmid</keyword>
<dbReference type="HOGENOM" id="CLU_2840174_0_0_11"/>
<proteinExistence type="predicted"/>
<evidence type="ECO:0000313" key="4">
    <source>
        <dbReference type="Proteomes" id="UP000002505"/>
    </source>
</evidence>
<keyword evidence="2" id="KW-0812">Transmembrane</keyword>
<dbReference type="AlphaFoldDB" id="B8HHN1"/>
<dbReference type="RefSeq" id="WP_012622945.1">
    <property type="nucleotide sequence ID" value="NC_011879.1"/>
</dbReference>
<feature type="transmembrane region" description="Helical" evidence="2">
    <location>
        <begin position="6"/>
        <end position="24"/>
    </location>
</feature>
<protein>
    <submittedName>
        <fullName evidence="3">Uncharacterized protein</fullName>
    </submittedName>
</protein>
<accession>B8HHN1</accession>
<evidence type="ECO:0000313" key="3">
    <source>
        <dbReference type="EMBL" id="ACL41928.1"/>
    </source>
</evidence>
<keyword evidence="4" id="KW-1185">Reference proteome</keyword>
<keyword evidence="2" id="KW-1133">Transmembrane helix</keyword>
<dbReference type="OrthoDB" id="9901937at2"/>
<dbReference type="EMBL" id="CP001342">
    <property type="protein sequence ID" value="ACL41928.1"/>
    <property type="molecule type" value="Genomic_DNA"/>
</dbReference>